<keyword evidence="1" id="KW-0812">Transmembrane</keyword>
<dbReference type="Proteomes" id="UP000192266">
    <property type="component" value="Unassembled WGS sequence"/>
</dbReference>
<sequence>MKLNYHPPHLILVHFPAALLPMDWVCAALGWYTHNPTFTAAAYYALAGGVAGGWLAVAFGFMDLLRIPAERPAAQRTALLHAGINTGVLIGYSVLFFLQWRQPMLATATVPVLLLKTGLLLALVAGNYLGAQLVLKYRLGTIDND</sequence>
<feature type="transmembrane region" description="Helical" evidence="1">
    <location>
        <begin position="44"/>
        <end position="65"/>
    </location>
</feature>
<feature type="transmembrane region" description="Helical" evidence="1">
    <location>
        <begin position="77"/>
        <end position="98"/>
    </location>
</feature>
<dbReference type="InterPro" id="IPR019251">
    <property type="entry name" value="DUF2231_TM"/>
</dbReference>
<keyword evidence="4" id="KW-1185">Reference proteome</keyword>
<gene>
    <name evidence="3" type="ORF">SAMN00120144_3882</name>
</gene>
<keyword evidence="1" id="KW-0472">Membrane</keyword>
<dbReference type="AlphaFoldDB" id="A0A1W1UGA4"/>
<evidence type="ECO:0000313" key="3">
    <source>
        <dbReference type="EMBL" id="SMB80069.1"/>
    </source>
</evidence>
<keyword evidence="1" id="KW-1133">Transmembrane helix</keyword>
<evidence type="ECO:0000259" key="2">
    <source>
        <dbReference type="Pfam" id="PF09990"/>
    </source>
</evidence>
<feature type="domain" description="DUF2231" evidence="2">
    <location>
        <begin position="6"/>
        <end position="141"/>
    </location>
</feature>
<feature type="transmembrane region" description="Helical" evidence="1">
    <location>
        <begin position="104"/>
        <end position="129"/>
    </location>
</feature>
<organism evidence="3 4">
    <name type="scientific">Hymenobacter roseosalivarius DSM 11622</name>
    <dbReference type="NCBI Taxonomy" id="645990"/>
    <lineage>
        <taxon>Bacteria</taxon>
        <taxon>Pseudomonadati</taxon>
        <taxon>Bacteroidota</taxon>
        <taxon>Cytophagia</taxon>
        <taxon>Cytophagales</taxon>
        <taxon>Hymenobacteraceae</taxon>
        <taxon>Hymenobacter</taxon>
    </lineage>
</organism>
<evidence type="ECO:0000313" key="4">
    <source>
        <dbReference type="Proteomes" id="UP000192266"/>
    </source>
</evidence>
<dbReference type="OrthoDB" id="980722at2"/>
<reference evidence="3 4" key="1">
    <citation type="submission" date="2017-04" db="EMBL/GenBank/DDBJ databases">
        <authorList>
            <person name="Afonso C.L."/>
            <person name="Miller P.J."/>
            <person name="Scott M.A."/>
            <person name="Spackman E."/>
            <person name="Goraichik I."/>
            <person name="Dimitrov K.M."/>
            <person name="Suarez D.L."/>
            <person name="Swayne D.E."/>
        </authorList>
    </citation>
    <scope>NUCLEOTIDE SEQUENCE [LARGE SCALE GENOMIC DNA]</scope>
    <source>
        <strain evidence="3 4">DSM 11622</strain>
    </source>
</reference>
<accession>A0A1W1UGA4</accession>
<dbReference type="Pfam" id="PF09990">
    <property type="entry name" value="DUF2231"/>
    <property type="match status" value="1"/>
</dbReference>
<name>A0A1W1UGA4_9BACT</name>
<dbReference type="EMBL" id="FWWW01000019">
    <property type="protein sequence ID" value="SMB80069.1"/>
    <property type="molecule type" value="Genomic_DNA"/>
</dbReference>
<evidence type="ECO:0000256" key="1">
    <source>
        <dbReference type="SAM" id="Phobius"/>
    </source>
</evidence>
<dbReference type="RefSeq" id="WP_084443192.1">
    <property type="nucleotide sequence ID" value="NZ_FWWW01000019.1"/>
</dbReference>
<proteinExistence type="predicted"/>
<protein>
    <recommendedName>
        <fullName evidence="2">DUF2231 domain-containing protein</fullName>
    </recommendedName>
</protein>
<dbReference type="STRING" id="645990.SAMN00120144_3882"/>